<reference evidence="2 3" key="1">
    <citation type="submission" date="2023-07" db="EMBL/GenBank/DDBJ databases">
        <title>Sorghum-associated microbial communities from plants grown in Nebraska, USA.</title>
        <authorList>
            <person name="Schachtman D."/>
        </authorList>
    </citation>
    <scope>NUCLEOTIDE SEQUENCE [LARGE SCALE GENOMIC DNA]</scope>
    <source>
        <strain evidence="2 3">DS1027</strain>
    </source>
</reference>
<proteinExistence type="predicted"/>
<dbReference type="PROSITE" id="PS50851">
    <property type="entry name" value="CHEW"/>
    <property type="match status" value="1"/>
</dbReference>
<keyword evidence="3" id="KW-1185">Reference proteome</keyword>
<sequence length="182" mass="19083">MTSPRSLAEAPARDDLQVVTFGLGREVFAVPVVLVREILDYQAPSHVPGGPAHFLGLTDVRGQGVPTVDFRLRLGLPSVEPTLATRIIILDVPLPDRTLALGVVIDRVLAVVTVPVDRIEAAPDIGTAWNAGFVQGVVREADGFIVILDLPRIFAGDDPVHAAGTATVENAAGGRLAMSTAA</sequence>
<evidence type="ECO:0000313" key="2">
    <source>
        <dbReference type="EMBL" id="MDR6509960.1"/>
    </source>
</evidence>
<dbReference type="EMBL" id="JAVDRD010000001">
    <property type="protein sequence ID" value="MDR6509960.1"/>
    <property type="molecule type" value="Genomic_DNA"/>
</dbReference>
<comment type="caution">
    <text evidence="2">The sequence shown here is derived from an EMBL/GenBank/DDBJ whole genome shotgun (WGS) entry which is preliminary data.</text>
</comment>
<dbReference type="Proteomes" id="UP001184150">
    <property type="component" value="Unassembled WGS sequence"/>
</dbReference>
<organism evidence="2 3">
    <name type="scientific">Novosphingobium capsulatum</name>
    <dbReference type="NCBI Taxonomy" id="13688"/>
    <lineage>
        <taxon>Bacteria</taxon>
        <taxon>Pseudomonadati</taxon>
        <taxon>Pseudomonadota</taxon>
        <taxon>Alphaproteobacteria</taxon>
        <taxon>Sphingomonadales</taxon>
        <taxon>Sphingomonadaceae</taxon>
        <taxon>Novosphingobium</taxon>
    </lineage>
</organism>
<dbReference type="Gene3D" id="2.40.50.180">
    <property type="entry name" value="CheA-289, Domain 4"/>
    <property type="match status" value="1"/>
</dbReference>
<dbReference type="SMART" id="SM00260">
    <property type="entry name" value="CheW"/>
    <property type="match status" value="1"/>
</dbReference>
<dbReference type="Gene3D" id="2.30.30.40">
    <property type="entry name" value="SH3 Domains"/>
    <property type="match status" value="1"/>
</dbReference>
<protein>
    <submittedName>
        <fullName evidence="2">Purine-binding chemotaxis protein CheW</fullName>
    </submittedName>
</protein>
<evidence type="ECO:0000313" key="3">
    <source>
        <dbReference type="Proteomes" id="UP001184150"/>
    </source>
</evidence>
<feature type="domain" description="CheW-like" evidence="1">
    <location>
        <begin position="15"/>
        <end position="159"/>
    </location>
</feature>
<dbReference type="Pfam" id="PF01584">
    <property type="entry name" value="CheW"/>
    <property type="match status" value="1"/>
</dbReference>
<gene>
    <name evidence="2" type="ORF">J2792_000800</name>
</gene>
<name>A0ABU1MI23_9SPHN</name>
<accession>A0ABU1MI23</accession>
<dbReference type="InterPro" id="IPR039315">
    <property type="entry name" value="CheW"/>
</dbReference>
<dbReference type="InterPro" id="IPR036061">
    <property type="entry name" value="CheW-like_dom_sf"/>
</dbReference>
<dbReference type="SUPFAM" id="SSF50341">
    <property type="entry name" value="CheW-like"/>
    <property type="match status" value="1"/>
</dbReference>
<dbReference type="RefSeq" id="WP_168351022.1">
    <property type="nucleotide sequence ID" value="NZ_JAVDRD010000001.1"/>
</dbReference>
<dbReference type="PANTHER" id="PTHR22617">
    <property type="entry name" value="CHEMOTAXIS SENSOR HISTIDINE KINASE-RELATED"/>
    <property type="match status" value="1"/>
</dbReference>
<dbReference type="InterPro" id="IPR002545">
    <property type="entry name" value="CheW-lke_dom"/>
</dbReference>
<dbReference type="PANTHER" id="PTHR22617:SF23">
    <property type="entry name" value="CHEMOTAXIS PROTEIN CHEW"/>
    <property type="match status" value="1"/>
</dbReference>
<evidence type="ECO:0000259" key="1">
    <source>
        <dbReference type="PROSITE" id="PS50851"/>
    </source>
</evidence>